<evidence type="ECO:0000259" key="1">
    <source>
        <dbReference type="PROSITE" id="PS50181"/>
    </source>
</evidence>
<dbReference type="PANTHER" id="PTHR38926">
    <property type="entry name" value="F-BOX DOMAIN CONTAINING PROTEIN, EXPRESSED"/>
    <property type="match status" value="1"/>
</dbReference>
<dbReference type="InterPro" id="IPR036047">
    <property type="entry name" value="F-box-like_dom_sf"/>
</dbReference>
<dbReference type="PANTHER" id="PTHR38926:SF2">
    <property type="entry name" value="F-BOX_LRR-REPEAT PROTEIN 21-RELATED"/>
    <property type="match status" value="1"/>
</dbReference>
<comment type="caution">
    <text evidence="2">The sequence shown here is derived from an EMBL/GenBank/DDBJ whole genome shotgun (WGS) entry which is preliminary data.</text>
</comment>
<dbReference type="PROSITE" id="PS50181">
    <property type="entry name" value="FBOX"/>
    <property type="match status" value="1"/>
</dbReference>
<dbReference type="EMBL" id="BQKI01000098">
    <property type="protein sequence ID" value="GJN39452.1"/>
    <property type="molecule type" value="Genomic_DNA"/>
</dbReference>
<protein>
    <recommendedName>
        <fullName evidence="1">F-box domain-containing protein</fullName>
    </recommendedName>
</protein>
<dbReference type="AlphaFoldDB" id="A0AAV5FWQ3"/>
<dbReference type="Gene3D" id="3.80.10.10">
    <property type="entry name" value="Ribonuclease Inhibitor"/>
    <property type="match status" value="1"/>
</dbReference>
<name>A0AAV5FWQ3_ELECO</name>
<dbReference type="Pfam" id="PF12937">
    <property type="entry name" value="F-box-like"/>
    <property type="match status" value="1"/>
</dbReference>
<dbReference type="Gene3D" id="1.20.1280.50">
    <property type="match status" value="1"/>
</dbReference>
<organism evidence="2 3">
    <name type="scientific">Eleusine coracana subsp. coracana</name>
    <dbReference type="NCBI Taxonomy" id="191504"/>
    <lineage>
        <taxon>Eukaryota</taxon>
        <taxon>Viridiplantae</taxon>
        <taxon>Streptophyta</taxon>
        <taxon>Embryophyta</taxon>
        <taxon>Tracheophyta</taxon>
        <taxon>Spermatophyta</taxon>
        <taxon>Magnoliopsida</taxon>
        <taxon>Liliopsida</taxon>
        <taxon>Poales</taxon>
        <taxon>Poaceae</taxon>
        <taxon>PACMAD clade</taxon>
        <taxon>Chloridoideae</taxon>
        <taxon>Cynodonteae</taxon>
        <taxon>Eleusininae</taxon>
        <taxon>Eleusine</taxon>
    </lineage>
</organism>
<reference evidence="2" key="1">
    <citation type="journal article" date="2018" name="DNA Res.">
        <title>Multiple hybrid de novo genome assembly of finger millet, an orphan allotetraploid crop.</title>
        <authorList>
            <person name="Hatakeyama M."/>
            <person name="Aluri S."/>
            <person name="Balachadran M.T."/>
            <person name="Sivarajan S.R."/>
            <person name="Patrignani A."/>
            <person name="Gruter S."/>
            <person name="Poveda L."/>
            <person name="Shimizu-Inatsugi R."/>
            <person name="Baeten J."/>
            <person name="Francoijs K.J."/>
            <person name="Nataraja K.N."/>
            <person name="Reddy Y.A.N."/>
            <person name="Phadnis S."/>
            <person name="Ravikumar R.L."/>
            <person name="Schlapbach R."/>
            <person name="Sreeman S.M."/>
            <person name="Shimizu K.K."/>
        </authorList>
    </citation>
    <scope>NUCLEOTIDE SEQUENCE</scope>
</reference>
<dbReference type="Proteomes" id="UP001054889">
    <property type="component" value="Unassembled WGS sequence"/>
</dbReference>
<reference evidence="2" key="2">
    <citation type="submission" date="2021-12" db="EMBL/GenBank/DDBJ databases">
        <title>Resequencing data analysis of finger millet.</title>
        <authorList>
            <person name="Hatakeyama M."/>
            <person name="Aluri S."/>
            <person name="Balachadran M.T."/>
            <person name="Sivarajan S.R."/>
            <person name="Poveda L."/>
            <person name="Shimizu-Inatsugi R."/>
            <person name="Schlapbach R."/>
            <person name="Sreeman S.M."/>
            <person name="Shimizu K.K."/>
        </authorList>
    </citation>
    <scope>NUCLEOTIDE SEQUENCE</scope>
</reference>
<accession>A0AAV5FWQ3</accession>
<dbReference type="InterPro" id="IPR001810">
    <property type="entry name" value="F-box_dom"/>
</dbReference>
<evidence type="ECO:0000313" key="3">
    <source>
        <dbReference type="Proteomes" id="UP001054889"/>
    </source>
</evidence>
<dbReference type="FunFam" id="1.20.1280.50:FF:000037">
    <property type="entry name" value="F-box protein SKIP19"/>
    <property type="match status" value="1"/>
</dbReference>
<feature type="domain" description="F-box" evidence="1">
    <location>
        <begin position="24"/>
        <end position="72"/>
    </location>
</feature>
<proteinExistence type="predicted"/>
<dbReference type="InterPro" id="IPR032675">
    <property type="entry name" value="LRR_dom_sf"/>
</dbReference>
<evidence type="ECO:0000313" key="2">
    <source>
        <dbReference type="EMBL" id="GJN39452.1"/>
    </source>
</evidence>
<gene>
    <name evidence="2" type="primary">gb28573</name>
    <name evidence="2" type="ORF">PR202_gb28573</name>
</gene>
<dbReference type="SUPFAM" id="SSF81383">
    <property type="entry name" value="F-box domain"/>
    <property type="match status" value="1"/>
</dbReference>
<keyword evidence="3" id="KW-1185">Reference proteome</keyword>
<sequence>MASSICLRRRNKPTVPAPTAPLEARDWAALPRDILFTIFDRLGPREIMRGAERACSAWRRGAVSEPALWRRVDLTSVPVRSTARWQAMARAAVDRAAGQCEAYWGPCDGNLLCYLVKRATSLKSIHLSHDDTREGRFSEVISIHLPSLSPYQGTKDEFHCDSDTDSNYYVDDLLDGRLHQKYDIPEMRNLCSLELLGYHLTAEGLRAILDSCPVLESLDVPCGDYWISQTMDKEIRAKCAKLKNLNLPRDYDEDYYEVDDPEEGYDLEPYDYPFY</sequence>